<dbReference type="Proteomes" id="UP000003438">
    <property type="component" value="Unassembled WGS sequence"/>
</dbReference>
<accession>D1PLK7</accession>
<keyword evidence="1" id="KW-0812">Transmembrane</keyword>
<keyword evidence="1" id="KW-1133">Transmembrane helix</keyword>
<reference evidence="2" key="1">
    <citation type="submission" date="2009-12" db="EMBL/GenBank/DDBJ databases">
        <authorList>
            <person name="Weinstock G."/>
            <person name="Sodergren E."/>
            <person name="Clifton S."/>
            <person name="Fulton L."/>
            <person name="Fulton B."/>
            <person name="Courtney L."/>
            <person name="Fronick C."/>
            <person name="Harrison M."/>
            <person name="Strong C."/>
            <person name="Farmer C."/>
            <person name="Delahaunty K."/>
            <person name="Markovic C."/>
            <person name="Hall O."/>
            <person name="Minx P."/>
            <person name="Tomlinson C."/>
            <person name="Mitreva M."/>
            <person name="Nelson J."/>
            <person name="Hou S."/>
            <person name="Wollam A."/>
            <person name="Pepin K.H."/>
            <person name="Johnson M."/>
            <person name="Bhonagiri V."/>
            <person name="Nash W.E."/>
            <person name="Warren W."/>
            <person name="Chinwalla A."/>
            <person name="Mardis E.R."/>
            <person name="Wilson R.K."/>
        </authorList>
    </citation>
    <scope>NUCLEOTIDE SEQUENCE [LARGE SCALE GENOMIC DNA]</scope>
    <source>
        <strain evidence="2">DSM 15176</strain>
    </source>
</reference>
<dbReference type="OrthoDB" id="10020035at2"/>
<feature type="transmembrane region" description="Helical" evidence="1">
    <location>
        <begin position="7"/>
        <end position="29"/>
    </location>
</feature>
<dbReference type="STRING" id="411471.SUBVAR_05222"/>
<dbReference type="EMBL" id="ACBY02000021">
    <property type="protein sequence ID" value="EFB76305.1"/>
    <property type="molecule type" value="Genomic_DNA"/>
</dbReference>
<comment type="caution">
    <text evidence="2">The sequence shown here is derived from an EMBL/GenBank/DDBJ whole genome shotgun (WGS) entry which is preliminary data.</text>
</comment>
<protein>
    <submittedName>
        <fullName evidence="2">Uncharacterized protein</fullName>
    </submittedName>
</protein>
<keyword evidence="3" id="KW-1185">Reference proteome</keyword>
<organism evidence="2 3">
    <name type="scientific">Subdoligranulum variabile DSM 15176</name>
    <dbReference type="NCBI Taxonomy" id="411471"/>
    <lineage>
        <taxon>Bacteria</taxon>
        <taxon>Bacillati</taxon>
        <taxon>Bacillota</taxon>
        <taxon>Clostridia</taxon>
        <taxon>Eubacteriales</taxon>
        <taxon>Oscillospiraceae</taxon>
        <taxon>Subdoligranulum</taxon>
    </lineage>
</organism>
<dbReference type="AlphaFoldDB" id="D1PLK7"/>
<keyword evidence="1" id="KW-0472">Membrane</keyword>
<dbReference type="RefSeq" id="WP_007046617.1">
    <property type="nucleotide sequence ID" value="NZ_GG704769.1"/>
</dbReference>
<name>D1PLK7_9FIRM</name>
<evidence type="ECO:0000313" key="2">
    <source>
        <dbReference type="EMBL" id="EFB76305.1"/>
    </source>
</evidence>
<sequence length="232" mass="25550">MKLRERWVPLLGTVLLVILCTALPFLWFAARDRQLDASCWRADPASDFLSAAGRENAVARELYFWRQQPTEALPYVQPTESVTARQEVQPYLAALRTAGVLPESFLNAADELVTQATQCLSSDLESNQISYYFSDENSRNLTLTVSQYGTLTAVNGDLGLQDGFVPADVAAAYCTMLGLDSFTDWEDAEPLGYGAPAPYYSADAQLYLVANIDRGYFSMSVTSMAPYAYAGL</sequence>
<proteinExistence type="predicted"/>
<evidence type="ECO:0000313" key="3">
    <source>
        <dbReference type="Proteomes" id="UP000003438"/>
    </source>
</evidence>
<dbReference type="HOGENOM" id="CLU_1089582_0_0_9"/>
<evidence type="ECO:0000256" key="1">
    <source>
        <dbReference type="SAM" id="Phobius"/>
    </source>
</evidence>
<gene>
    <name evidence="2" type="ORF">SUBVAR_05222</name>
</gene>